<dbReference type="PANTHER" id="PTHR10574:SF444">
    <property type="entry name" value="BASEMENT MEMBRANE-SPECIFIC HEPARAN SULFATE PROTEOGLYCAN CORE PROTEIN"/>
    <property type="match status" value="1"/>
</dbReference>
<dbReference type="PANTHER" id="PTHR10574">
    <property type="entry name" value="NETRIN/LAMININ-RELATED"/>
    <property type="match status" value="1"/>
</dbReference>
<dbReference type="Pfam" id="PF00055">
    <property type="entry name" value="Laminin_N"/>
    <property type="match status" value="1"/>
</dbReference>
<accession>A0A914WMP6</accession>
<evidence type="ECO:0000256" key="1">
    <source>
        <dbReference type="ARBA" id="ARBA00023157"/>
    </source>
</evidence>
<evidence type="ECO:0000313" key="5">
    <source>
        <dbReference type="Proteomes" id="UP000887566"/>
    </source>
</evidence>
<evidence type="ECO:0000259" key="4">
    <source>
        <dbReference type="PROSITE" id="PS51117"/>
    </source>
</evidence>
<dbReference type="SUPFAM" id="SSF57196">
    <property type="entry name" value="EGF/Laminin"/>
    <property type="match status" value="1"/>
</dbReference>
<dbReference type="SMART" id="SM00180">
    <property type="entry name" value="EGF_Lam"/>
    <property type="match status" value="1"/>
</dbReference>
<organism evidence="5 6">
    <name type="scientific">Plectus sambesii</name>
    <dbReference type="NCBI Taxonomy" id="2011161"/>
    <lineage>
        <taxon>Eukaryota</taxon>
        <taxon>Metazoa</taxon>
        <taxon>Ecdysozoa</taxon>
        <taxon>Nematoda</taxon>
        <taxon>Chromadorea</taxon>
        <taxon>Plectida</taxon>
        <taxon>Plectina</taxon>
        <taxon>Plectoidea</taxon>
        <taxon>Plectidae</taxon>
        <taxon>Plectus</taxon>
    </lineage>
</organism>
<name>A0A914WMP6_9BILA</name>
<dbReference type="WBParaSite" id="PSAMB.scaffold4614size14070.g24747.t1">
    <property type="protein sequence ID" value="PSAMB.scaffold4614size14070.g24747.t1"/>
    <property type="gene ID" value="PSAMB.scaffold4614size14070.g24747"/>
</dbReference>
<dbReference type="GO" id="GO:0009887">
    <property type="term" value="P:animal organ morphogenesis"/>
    <property type="evidence" value="ECO:0007669"/>
    <property type="project" value="TreeGrafter"/>
</dbReference>
<feature type="chain" id="PRO_5037195486" evidence="3">
    <location>
        <begin position="24"/>
        <end position="360"/>
    </location>
</feature>
<evidence type="ECO:0000313" key="6">
    <source>
        <dbReference type="WBParaSite" id="PSAMB.scaffold4614size14070.g24747.t1"/>
    </source>
</evidence>
<feature type="signal peptide" evidence="3">
    <location>
        <begin position="1"/>
        <end position="23"/>
    </location>
</feature>
<protein>
    <submittedName>
        <fullName evidence="6">Laminin N-terminal domain-containing protein</fullName>
    </submittedName>
</protein>
<dbReference type="Gene3D" id="2.60.120.260">
    <property type="entry name" value="Galactose-binding domain-like"/>
    <property type="match status" value="1"/>
</dbReference>
<evidence type="ECO:0000256" key="3">
    <source>
        <dbReference type="SAM" id="SignalP"/>
    </source>
</evidence>
<keyword evidence="2" id="KW-0424">Laminin EGF-like domain</keyword>
<dbReference type="SUPFAM" id="SSF49785">
    <property type="entry name" value="Galactose-binding domain-like"/>
    <property type="match status" value="1"/>
</dbReference>
<feature type="domain" description="Laminin N-terminal" evidence="4">
    <location>
        <begin position="55"/>
        <end position="303"/>
    </location>
</feature>
<keyword evidence="3" id="KW-0732">Signal</keyword>
<dbReference type="GO" id="GO:0009888">
    <property type="term" value="P:tissue development"/>
    <property type="evidence" value="ECO:0007669"/>
    <property type="project" value="TreeGrafter"/>
</dbReference>
<dbReference type="AlphaFoldDB" id="A0A914WMP6"/>
<dbReference type="InterPro" id="IPR050440">
    <property type="entry name" value="Laminin/Netrin_ECM"/>
</dbReference>
<dbReference type="CDD" id="cd00055">
    <property type="entry name" value="EGF_Lam"/>
    <property type="match status" value="1"/>
</dbReference>
<reference evidence="6" key="1">
    <citation type="submission" date="2022-11" db="UniProtKB">
        <authorList>
            <consortium name="WormBaseParasite"/>
        </authorList>
    </citation>
    <scope>IDENTIFICATION</scope>
</reference>
<dbReference type="InterPro" id="IPR008979">
    <property type="entry name" value="Galactose-bd-like_sf"/>
</dbReference>
<dbReference type="Proteomes" id="UP000887566">
    <property type="component" value="Unplaced"/>
</dbReference>
<dbReference type="InterPro" id="IPR008211">
    <property type="entry name" value="Laminin_N"/>
</dbReference>
<evidence type="ECO:0000256" key="2">
    <source>
        <dbReference type="ARBA" id="ARBA00023292"/>
    </source>
</evidence>
<dbReference type="InterPro" id="IPR002049">
    <property type="entry name" value="LE_dom"/>
</dbReference>
<dbReference type="SMART" id="SM00136">
    <property type="entry name" value="LamNT"/>
    <property type="match status" value="1"/>
</dbReference>
<dbReference type="FunFam" id="2.60.120.260:FF:000017">
    <property type="entry name" value="Laminin subunit alpha 2"/>
    <property type="match status" value="1"/>
</dbReference>
<proteinExistence type="predicted"/>
<keyword evidence="1" id="KW-1015">Disulfide bond</keyword>
<dbReference type="PROSITE" id="PS51117">
    <property type="entry name" value="LAMININ_NTER"/>
    <property type="match status" value="1"/>
</dbReference>
<dbReference type="Gene3D" id="2.10.25.10">
    <property type="entry name" value="Laminin"/>
    <property type="match status" value="1"/>
</dbReference>
<keyword evidence="5" id="KW-1185">Reference proteome</keyword>
<sequence length="360" mass="41041">MVDWRRAAALFVLFSAAVEVVESESKYWSAYPQQRQDVLNGHSLNGQYREFAKSEDAGLFTEIFNLATKAVIHANASCGEDGPESYCKLVEHVYMRMPQCDVCDQNLVEKSHPIQNAIDGTNRWWQSPSLSKGLHNEWITITLDLRQHYQVAYVIVKSAIAPRPGTWVLERSLDNVEYKPWQYFVTEDLECMRYFGIPATTGVPRFKTDDEVICTSFFSKLDPIENGEVHTSLVNGRPGITGPSEALQNFTRARYVRLRLQKLRTLNADLMIISRRVNTTSRIDQSVTRRYFYAIKDISIGGQCICYGHAERCPSDPVTGQLRCECRHNTCGESCDRCCPLFNQLPWRQGTNTENNVCQG</sequence>